<dbReference type="EMBL" id="VTPC01000612">
    <property type="protein sequence ID" value="KAF2905049.1"/>
    <property type="molecule type" value="Genomic_DNA"/>
</dbReference>
<comment type="caution">
    <text evidence="5">The sequence shown here is derived from an EMBL/GenBank/DDBJ whole genome shotgun (WGS) entry which is preliminary data.</text>
</comment>
<feature type="domain" description="Apple" evidence="3">
    <location>
        <begin position="115"/>
        <end position="206"/>
    </location>
</feature>
<dbReference type="SMART" id="SM00473">
    <property type="entry name" value="PAN_AP"/>
    <property type="match status" value="3"/>
</dbReference>
<dbReference type="Pfam" id="PF25057">
    <property type="entry name" value="CUT_N"/>
    <property type="match status" value="1"/>
</dbReference>
<dbReference type="PROSITE" id="PS51034">
    <property type="entry name" value="ZP_2"/>
    <property type="match status" value="1"/>
</dbReference>
<organism evidence="5 6">
    <name type="scientific">Ignelater luminosus</name>
    <name type="common">Cucubano</name>
    <name type="synonym">Pyrophorus luminosus</name>
    <dbReference type="NCBI Taxonomy" id="2038154"/>
    <lineage>
        <taxon>Eukaryota</taxon>
        <taxon>Metazoa</taxon>
        <taxon>Ecdysozoa</taxon>
        <taxon>Arthropoda</taxon>
        <taxon>Hexapoda</taxon>
        <taxon>Insecta</taxon>
        <taxon>Pterygota</taxon>
        <taxon>Neoptera</taxon>
        <taxon>Endopterygota</taxon>
        <taxon>Coleoptera</taxon>
        <taxon>Polyphaga</taxon>
        <taxon>Elateriformia</taxon>
        <taxon>Elateroidea</taxon>
        <taxon>Elateridae</taxon>
        <taxon>Agrypninae</taxon>
        <taxon>Pyrophorini</taxon>
        <taxon>Ignelater</taxon>
    </lineage>
</organism>
<dbReference type="PROSITE" id="PS50948">
    <property type="entry name" value="PAN"/>
    <property type="match status" value="3"/>
</dbReference>
<evidence type="ECO:0000259" key="4">
    <source>
        <dbReference type="PROSITE" id="PS51034"/>
    </source>
</evidence>
<dbReference type="SMART" id="SM00241">
    <property type="entry name" value="ZP"/>
    <property type="match status" value="1"/>
</dbReference>
<reference evidence="5" key="1">
    <citation type="submission" date="2019-08" db="EMBL/GenBank/DDBJ databases">
        <title>The genome of the North American firefly Photinus pyralis.</title>
        <authorList>
            <consortium name="Photinus pyralis genome working group"/>
            <person name="Fallon T.R."/>
            <person name="Sander Lower S.E."/>
            <person name="Weng J.-K."/>
        </authorList>
    </citation>
    <scope>NUCLEOTIDE SEQUENCE</scope>
    <source>
        <strain evidence="5">TRF0915ILg1</strain>
        <tissue evidence="5">Whole body</tissue>
    </source>
</reference>
<proteinExistence type="predicted"/>
<feature type="signal peptide" evidence="2">
    <location>
        <begin position="1"/>
        <end position="16"/>
    </location>
</feature>
<feature type="domain" description="Apple" evidence="3">
    <location>
        <begin position="22"/>
        <end position="109"/>
    </location>
</feature>
<feature type="chain" id="PRO_5035450236" description="ZP domain-containing protein" evidence="2">
    <location>
        <begin position="17"/>
        <end position="703"/>
    </location>
</feature>
<dbReference type="InterPro" id="IPR003609">
    <property type="entry name" value="Pan_app"/>
</dbReference>
<feature type="transmembrane region" description="Helical" evidence="1">
    <location>
        <begin position="634"/>
        <end position="659"/>
    </location>
</feature>
<accession>A0A8K0DFX6</accession>
<evidence type="ECO:0000256" key="2">
    <source>
        <dbReference type="SAM" id="SignalP"/>
    </source>
</evidence>
<dbReference type="PANTHER" id="PTHR47327:SF8">
    <property type="entry name" value="FI17836P1"/>
    <property type="match status" value="1"/>
</dbReference>
<evidence type="ECO:0000256" key="1">
    <source>
        <dbReference type="SAM" id="Phobius"/>
    </source>
</evidence>
<dbReference type="GO" id="GO:0009653">
    <property type="term" value="P:anatomical structure morphogenesis"/>
    <property type="evidence" value="ECO:0007669"/>
    <property type="project" value="TreeGrafter"/>
</dbReference>
<keyword evidence="2" id="KW-0732">Signal</keyword>
<keyword evidence="1" id="KW-1133">Transmembrane helix</keyword>
<protein>
    <recommendedName>
        <fullName evidence="7">ZP domain-containing protein</fullName>
    </recommendedName>
</protein>
<dbReference type="AlphaFoldDB" id="A0A8K0DFX6"/>
<evidence type="ECO:0000313" key="5">
    <source>
        <dbReference type="EMBL" id="KAF2905049.1"/>
    </source>
</evidence>
<dbReference type="PANTHER" id="PTHR47327">
    <property type="entry name" value="FI18240P1-RELATED"/>
    <property type="match status" value="1"/>
</dbReference>
<dbReference type="InterPro" id="IPR056953">
    <property type="entry name" value="CUT_N"/>
</dbReference>
<dbReference type="InterPro" id="IPR001507">
    <property type="entry name" value="ZP_dom"/>
</dbReference>
<dbReference type="Pfam" id="PF00024">
    <property type="entry name" value="PAN_1"/>
    <property type="match status" value="1"/>
</dbReference>
<sequence>MMNLLFGFLAIKLAFGAQLMNCPRNQVKFEKIIGLRPSHDFSGYLLHKQQNHEPVTVECLSKCLSKDDCVSFVVYYNVSECYWYNSRLDAFQENENLIDSGVGWFEKTCLYVTKCDKMWIFERVPGAILIGNNIKTLPNRITRRECQQHCLDETANPCKSVKFRIFDEPNSTETMGICTLSDTDRHLMPNSYRVSSYNEEYFENQCSNVTTNEFCAYEEYENAILGHVDMKYDGKSKNECEEVCENTTIFNCRGYSTTTINSTQVCLIHSEDSKLHGPKSLIEIDGARYYEKARCLNITVDCTETYITIRYQPEISFGGKIYMNGYSENLECYVLGNGKQMITLKMPLFGNQCGISEAKSTNNQNRTLLSGTMVLQYNPLIQTQGDRLIKVGCIFSNESKIILGTGVNFTNSLFPNRGTTIVNSTTLQPTVEMRIVDFYTQKEVSDTQIGQELQLIIEIKPADGPYDIWAGHLIAMTEDGQDSILLLDDKGCPTNLNIFPSLIKVVSNDTRKLTGNFQAFKFTSSAIVRFSVIVQFCSIHCIPVDCGNNIVSGGRKKREIEPLMAETTSGTTVKQINKHQYDNQGRNKTVQMPLEFILVVRNTKISPDRLIYGENNKILVAGYDLVTNEVCIDYSLLIGIIITWVLTQIILISCGLLMIRRYKRFYQQENTTQSLEELHKNFGLGFSNLEPRRVHWADNGDFT</sequence>
<keyword evidence="6" id="KW-1185">Reference proteome</keyword>
<keyword evidence="1" id="KW-0472">Membrane</keyword>
<evidence type="ECO:0000313" key="6">
    <source>
        <dbReference type="Proteomes" id="UP000801492"/>
    </source>
</evidence>
<feature type="domain" description="ZP" evidence="4">
    <location>
        <begin position="301"/>
        <end position="553"/>
    </location>
</feature>
<evidence type="ECO:0000259" key="3">
    <source>
        <dbReference type="PROSITE" id="PS50948"/>
    </source>
</evidence>
<feature type="domain" description="Apple" evidence="3">
    <location>
        <begin position="215"/>
        <end position="295"/>
    </location>
</feature>
<dbReference type="Proteomes" id="UP000801492">
    <property type="component" value="Unassembled WGS sequence"/>
</dbReference>
<dbReference type="SUPFAM" id="SSF57414">
    <property type="entry name" value="Hairpin loop containing domain-like"/>
    <property type="match status" value="2"/>
</dbReference>
<dbReference type="OrthoDB" id="6430118at2759"/>
<name>A0A8K0DFX6_IGNLU</name>
<dbReference type="CDD" id="cd01099">
    <property type="entry name" value="PAN_AP_HGF"/>
    <property type="match status" value="1"/>
</dbReference>
<dbReference type="InterPro" id="IPR052774">
    <property type="entry name" value="Celegans_DevNeuronal_Protein"/>
</dbReference>
<keyword evidence="1" id="KW-0812">Transmembrane</keyword>
<evidence type="ECO:0008006" key="7">
    <source>
        <dbReference type="Google" id="ProtNLM"/>
    </source>
</evidence>
<gene>
    <name evidence="5" type="ORF">ILUMI_01132</name>
</gene>
<dbReference type="Gene3D" id="3.50.4.10">
    <property type="entry name" value="Hepatocyte Growth Factor"/>
    <property type="match status" value="2"/>
</dbReference>